<evidence type="ECO:0000259" key="14">
    <source>
        <dbReference type="PROSITE" id="PS50110"/>
    </source>
</evidence>
<organism evidence="16 17">
    <name type="scientific">Seminavis robusta</name>
    <dbReference type="NCBI Taxonomy" id="568900"/>
    <lineage>
        <taxon>Eukaryota</taxon>
        <taxon>Sar</taxon>
        <taxon>Stramenopiles</taxon>
        <taxon>Ochrophyta</taxon>
        <taxon>Bacillariophyta</taxon>
        <taxon>Bacillariophyceae</taxon>
        <taxon>Bacillariophycidae</taxon>
        <taxon>Naviculales</taxon>
        <taxon>Naviculaceae</taxon>
        <taxon>Seminavis</taxon>
    </lineage>
</organism>
<dbReference type="GO" id="GO:0005886">
    <property type="term" value="C:plasma membrane"/>
    <property type="evidence" value="ECO:0007669"/>
    <property type="project" value="TreeGrafter"/>
</dbReference>
<accession>A0A9N8H7N5</accession>
<protein>
    <recommendedName>
        <fullName evidence="3">histidine kinase</fullName>
        <ecNumber evidence="3">2.7.13.3</ecNumber>
    </recommendedName>
</protein>
<reference evidence="16" key="1">
    <citation type="submission" date="2020-06" db="EMBL/GenBank/DDBJ databases">
        <authorList>
            <consortium name="Plant Systems Biology data submission"/>
        </authorList>
    </citation>
    <scope>NUCLEOTIDE SEQUENCE</scope>
    <source>
        <strain evidence="16">D6</strain>
    </source>
</reference>
<keyword evidence="5" id="KW-0808">Transferase</keyword>
<dbReference type="InterPro" id="IPR003661">
    <property type="entry name" value="HisK_dim/P_dom"/>
</dbReference>
<dbReference type="Gene3D" id="1.10.287.130">
    <property type="match status" value="1"/>
</dbReference>
<dbReference type="PANTHER" id="PTHR43047:SF72">
    <property type="entry name" value="OSMOSENSING HISTIDINE PROTEIN KINASE SLN1"/>
    <property type="match status" value="1"/>
</dbReference>
<dbReference type="InterPro" id="IPR011006">
    <property type="entry name" value="CheY-like_superfamily"/>
</dbReference>
<dbReference type="Gene3D" id="3.30.565.10">
    <property type="entry name" value="Histidine kinase-like ATPase, C-terminal domain"/>
    <property type="match status" value="1"/>
</dbReference>
<feature type="compositionally biased region" description="Polar residues" evidence="11">
    <location>
        <begin position="723"/>
        <end position="732"/>
    </location>
</feature>
<dbReference type="SUPFAM" id="SSF52172">
    <property type="entry name" value="CheY-like"/>
    <property type="match status" value="1"/>
</dbReference>
<evidence type="ECO:0000313" key="16">
    <source>
        <dbReference type="EMBL" id="CAB9502360.1"/>
    </source>
</evidence>
<dbReference type="Pfam" id="PF03924">
    <property type="entry name" value="CHASE"/>
    <property type="match status" value="1"/>
</dbReference>
<keyword evidence="17" id="KW-1185">Reference proteome</keyword>
<keyword evidence="7 16" id="KW-0418">Kinase</keyword>
<name>A0A9N8H7N5_9STRA</name>
<dbReference type="InterPro" id="IPR001789">
    <property type="entry name" value="Sig_transdc_resp-reg_receiver"/>
</dbReference>
<comment type="caution">
    <text evidence="16">The sequence shown here is derived from an EMBL/GenBank/DDBJ whole genome shotgun (WGS) entry which is preliminary data.</text>
</comment>
<dbReference type="InterPro" id="IPR003594">
    <property type="entry name" value="HATPase_dom"/>
</dbReference>
<evidence type="ECO:0000256" key="7">
    <source>
        <dbReference type="ARBA" id="ARBA00022777"/>
    </source>
</evidence>
<dbReference type="SUPFAM" id="SSF47384">
    <property type="entry name" value="Homodimeric domain of signal transducing histidine kinase"/>
    <property type="match status" value="1"/>
</dbReference>
<evidence type="ECO:0000313" key="17">
    <source>
        <dbReference type="Proteomes" id="UP001153069"/>
    </source>
</evidence>
<keyword evidence="6 12" id="KW-0812">Transmembrane</keyword>
<feature type="domain" description="Response regulatory" evidence="14">
    <location>
        <begin position="763"/>
        <end position="880"/>
    </location>
</feature>
<feature type="modified residue" description="4-aspartylphosphate" evidence="10">
    <location>
        <position position="814"/>
    </location>
</feature>
<dbReference type="PANTHER" id="PTHR43047">
    <property type="entry name" value="TWO-COMPONENT HISTIDINE PROTEIN KINASE"/>
    <property type="match status" value="1"/>
</dbReference>
<dbReference type="EC" id="2.7.13.3" evidence="3"/>
<sequence length="884" mass="98119">MDSSTKMTSLSTVTTKTAITTNNTNGNSTNIHDDSAFDAAEKGQVNTMILPDTTTQQQQHSSPPAWAKNSSNTNQSIMAKRRTMFTALIVLVGAIASVAFYSMGIVSVKREQESLFERRATDITKSIQNAWNQYEVFGLWIQESCFSPLSETNHDTIAGRMGLCSREKFALLIESVNSRGLEFKAVGMIPNVTDDNRAGLEEESRAYYAEHYPKVDYNGFVGFVPNEETGGLKVASMVQEPSYWPVHYMEPVAGNEAALDLDLYSHPARQQAIDRAVATWKPIVTNRIRLAQETEPNAYSVLSYNPGVKYASMAENAKPTVLSSIAVRVPDLLQEAAQDASVSISVTIYDSTDDSTNPTFMGGADIYVHENGTVALDFVADIDLVTLQEAATRFEELDIQVADRTWVVAVTAQPGTFQDNLVFVILGGTMIFIASILLAIWFYTNMGRMLQMQKMKASMESEKARIILETARQQARAERQLNEYIAHEVRNPLCSAITALSFVSAATKETESTEDTRHRLREDVAIVDASLQFINELLRNMLDMHRAADKQMKITKAPTDLRQDVLQPVAAILHLRGSKVKVQLECPHNLVCNTDRMRLKQVVLNLSINATKFVTQGFIRLRAEVPEGGGNVRIYVEDSGPGIPQEKRGRLFQKFQESLDLLNQGTGIGLCLCKHLSCLLGGDIWLDESFDTGIEGCPGTRFIIDMGSGPMETPDDAHDATGEESSPQQSSRHLTDEEAPSITDAENLAQEEPEPVQLPNELRVLFVDDDLIIRRLFMRAIKRIAAGWHVEEASNGETALHMCKSNEYDIIFIDQYMASVEKQLLGTETVRALRAQGVEARICGLSANDMEEGFLENGANSFLFKPFPCEKDAFSRELARILRD</sequence>
<dbReference type="PROSITE" id="PS50109">
    <property type="entry name" value="HIS_KIN"/>
    <property type="match status" value="1"/>
</dbReference>
<dbReference type="GO" id="GO:0009927">
    <property type="term" value="F:histidine phosphotransfer kinase activity"/>
    <property type="evidence" value="ECO:0007669"/>
    <property type="project" value="TreeGrafter"/>
</dbReference>
<dbReference type="SMART" id="SM01079">
    <property type="entry name" value="CHASE"/>
    <property type="match status" value="1"/>
</dbReference>
<dbReference type="PRINTS" id="PR00344">
    <property type="entry name" value="BCTRLSENSOR"/>
</dbReference>
<keyword evidence="4 10" id="KW-0597">Phosphoprotein</keyword>
<dbReference type="InterPro" id="IPR004358">
    <property type="entry name" value="Sig_transdc_His_kin-like_C"/>
</dbReference>
<dbReference type="InterPro" id="IPR005467">
    <property type="entry name" value="His_kinase_dom"/>
</dbReference>
<evidence type="ECO:0000256" key="5">
    <source>
        <dbReference type="ARBA" id="ARBA00022679"/>
    </source>
</evidence>
<dbReference type="InterPro" id="IPR042240">
    <property type="entry name" value="CHASE_sf"/>
</dbReference>
<feature type="region of interest" description="Disordered" evidence="11">
    <location>
        <begin position="705"/>
        <end position="741"/>
    </location>
</feature>
<evidence type="ECO:0000256" key="9">
    <source>
        <dbReference type="ARBA" id="ARBA00023136"/>
    </source>
</evidence>
<evidence type="ECO:0000259" key="15">
    <source>
        <dbReference type="PROSITE" id="PS50839"/>
    </source>
</evidence>
<evidence type="ECO:0000259" key="13">
    <source>
        <dbReference type="PROSITE" id="PS50109"/>
    </source>
</evidence>
<dbReference type="SUPFAM" id="SSF55874">
    <property type="entry name" value="ATPase domain of HSP90 chaperone/DNA topoisomerase II/histidine kinase"/>
    <property type="match status" value="1"/>
</dbReference>
<dbReference type="OrthoDB" id="42472at2759"/>
<dbReference type="CDD" id="cd00082">
    <property type="entry name" value="HisKA"/>
    <property type="match status" value="1"/>
</dbReference>
<dbReference type="Gene3D" id="3.30.450.350">
    <property type="entry name" value="CHASE domain"/>
    <property type="match status" value="1"/>
</dbReference>
<evidence type="ECO:0000256" key="4">
    <source>
        <dbReference type="ARBA" id="ARBA00022553"/>
    </source>
</evidence>
<dbReference type="Pfam" id="PF00072">
    <property type="entry name" value="Response_reg"/>
    <property type="match status" value="1"/>
</dbReference>
<comment type="subcellular location">
    <subcellularLocation>
        <location evidence="2">Membrane</location>
    </subcellularLocation>
</comment>
<gene>
    <name evidence="16" type="ORF">SEMRO_134_G063450.1</name>
</gene>
<evidence type="ECO:0000256" key="11">
    <source>
        <dbReference type="SAM" id="MobiDB-lite"/>
    </source>
</evidence>
<dbReference type="Proteomes" id="UP001153069">
    <property type="component" value="Unassembled WGS sequence"/>
</dbReference>
<dbReference type="InterPro" id="IPR036890">
    <property type="entry name" value="HATPase_C_sf"/>
</dbReference>
<dbReference type="SMART" id="SM00448">
    <property type="entry name" value="REC"/>
    <property type="match status" value="1"/>
</dbReference>
<dbReference type="InterPro" id="IPR036097">
    <property type="entry name" value="HisK_dim/P_sf"/>
</dbReference>
<evidence type="ECO:0000256" key="12">
    <source>
        <dbReference type="SAM" id="Phobius"/>
    </source>
</evidence>
<evidence type="ECO:0000256" key="3">
    <source>
        <dbReference type="ARBA" id="ARBA00012438"/>
    </source>
</evidence>
<dbReference type="SMART" id="SM00387">
    <property type="entry name" value="HATPase_c"/>
    <property type="match status" value="1"/>
</dbReference>
<dbReference type="SMART" id="SM00388">
    <property type="entry name" value="HisKA"/>
    <property type="match status" value="1"/>
</dbReference>
<comment type="catalytic activity">
    <reaction evidence="1">
        <text>ATP + protein L-histidine = ADP + protein N-phospho-L-histidine.</text>
        <dbReference type="EC" id="2.7.13.3"/>
    </reaction>
</comment>
<dbReference type="Gene3D" id="3.40.50.2300">
    <property type="match status" value="1"/>
</dbReference>
<dbReference type="AlphaFoldDB" id="A0A9N8H7N5"/>
<dbReference type="PROSITE" id="PS50110">
    <property type="entry name" value="RESPONSE_REGULATORY"/>
    <property type="match status" value="1"/>
</dbReference>
<dbReference type="CDD" id="cd17546">
    <property type="entry name" value="REC_hyHK_CKI1_RcsC-like"/>
    <property type="match status" value="1"/>
</dbReference>
<dbReference type="Pfam" id="PF00512">
    <property type="entry name" value="HisKA"/>
    <property type="match status" value="1"/>
</dbReference>
<feature type="domain" description="Histidine kinase" evidence="13">
    <location>
        <begin position="484"/>
        <end position="710"/>
    </location>
</feature>
<feature type="domain" description="CHASE" evidence="15">
    <location>
        <begin position="239"/>
        <end position="409"/>
    </location>
</feature>
<dbReference type="Pfam" id="PF02518">
    <property type="entry name" value="HATPase_c"/>
    <property type="match status" value="1"/>
</dbReference>
<feature type="transmembrane region" description="Helical" evidence="12">
    <location>
        <begin position="85"/>
        <end position="106"/>
    </location>
</feature>
<proteinExistence type="predicted"/>
<evidence type="ECO:0000256" key="1">
    <source>
        <dbReference type="ARBA" id="ARBA00000085"/>
    </source>
</evidence>
<evidence type="ECO:0000256" key="2">
    <source>
        <dbReference type="ARBA" id="ARBA00004370"/>
    </source>
</evidence>
<evidence type="ECO:0000256" key="8">
    <source>
        <dbReference type="ARBA" id="ARBA00022989"/>
    </source>
</evidence>
<feature type="transmembrane region" description="Helical" evidence="12">
    <location>
        <begin position="421"/>
        <end position="444"/>
    </location>
</feature>
<evidence type="ECO:0000256" key="6">
    <source>
        <dbReference type="ARBA" id="ARBA00022692"/>
    </source>
</evidence>
<dbReference type="EMBL" id="CAICTM010000133">
    <property type="protein sequence ID" value="CAB9502360.1"/>
    <property type="molecule type" value="Genomic_DNA"/>
</dbReference>
<keyword evidence="9 12" id="KW-0472">Membrane</keyword>
<dbReference type="GO" id="GO:0000155">
    <property type="term" value="F:phosphorelay sensor kinase activity"/>
    <property type="evidence" value="ECO:0007669"/>
    <property type="project" value="InterPro"/>
</dbReference>
<keyword evidence="8 12" id="KW-1133">Transmembrane helix</keyword>
<dbReference type="InterPro" id="IPR006189">
    <property type="entry name" value="CHASE_dom"/>
</dbReference>
<dbReference type="PROSITE" id="PS50839">
    <property type="entry name" value="CHASE"/>
    <property type="match status" value="1"/>
</dbReference>
<evidence type="ECO:0000256" key="10">
    <source>
        <dbReference type="PROSITE-ProRule" id="PRU00169"/>
    </source>
</evidence>